<comment type="similarity">
    <text evidence="3">Belongs to the class I-like SAM-binding methyltransferase superfamily. TPMT family.</text>
</comment>
<dbReference type="InterPro" id="IPR008854">
    <property type="entry name" value="TPMT"/>
</dbReference>
<dbReference type="GO" id="GO:0008119">
    <property type="term" value="F:thiopurine S-methyltransferase activity"/>
    <property type="evidence" value="ECO:0007669"/>
    <property type="project" value="UniProtKB-EC"/>
</dbReference>
<dbReference type="NCBIfam" id="NF009732">
    <property type="entry name" value="PRK13255.1"/>
    <property type="match status" value="1"/>
</dbReference>
<dbReference type="SUPFAM" id="SSF53335">
    <property type="entry name" value="S-adenosyl-L-methionine-dependent methyltransferases"/>
    <property type="match status" value="1"/>
</dbReference>
<name>A0A0F9UUT3_9ZZZZ</name>
<comment type="catalytic activity">
    <reaction evidence="1">
        <text>S-adenosyl-L-methionine + a thiopurine = S-adenosyl-L-homocysteine + a thiopurine S-methylether.</text>
        <dbReference type="EC" id="2.1.1.67"/>
    </reaction>
</comment>
<dbReference type="NCBIfam" id="TIGR03840">
    <property type="entry name" value="TMPT_Se_Te"/>
    <property type="match status" value="1"/>
</dbReference>
<dbReference type="HAMAP" id="MF_00812">
    <property type="entry name" value="Thiopur_methtran"/>
    <property type="match status" value="1"/>
</dbReference>
<keyword evidence="6" id="KW-0489">Methyltransferase</keyword>
<dbReference type="EMBL" id="LAZR01000070">
    <property type="protein sequence ID" value="KKN95504.1"/>
    <property type="molecule type" value="Genomic_DNA"/>
</dbReference>
<dbReference type="InterPro" id="IPR025835">
    <property type="entry name" value="Thiopurine_S-MeTrfase"/>
</dbReference>
<keyword evidence="7" id="KW-0808">Transferase</keyword>
<evidence type="ECO:0000256" key="8">
    <source>
        <dbReference type="ARBA" id="ARBA00022691"/>
    </source>
</evidence>
<comment type="subcellular location">
    <subcellularLocation>
        <location evidence="2">Cytoplasm</location>
    </subcellularLocation>
</comment>
<dbReference type="InterPro" id="IPR022474">
    <property type="entry name" value="Thiopur_S-MeTfrase_Se/Te_detox"/>
</dbReference>
<reference evidence="9" key="1">
    <citation type="journal article" date="2015" name="Nature">
        <title>Complex archaea that bridge the gap between prokaryotes and eukaryotes.</title>
        <authorList>
            <person name="Spang A."/>
            <person name="Saw J.H."/>
            <person name="Jorgensen S.L."/>
            <person name="Zaremba-Niedzwiedzka K."/>
            <person name="Martijn J."/>
            <person name="Lind A.E."/>
            <person name="van Eijk R."/>
            <person name="Schleper C."/>
            <person name="Guy L."/>
            <person name="Ettema T.J."/>
        </authorList>
    </citation>
    <scope>NUCLEOTIDE SEQUENCE</scope>
</reference>
<comment type="caution">
    <text evidence="9">The sequence shown here is derived from an EMBL/GenBank/DDBJ whole genome shotgun (WGS) entry which is preliminary data.</text>
</comment>
<evidence type="ECO:0000256" key="5">
    <source>
        <dbReference type="ARBA" id="ARBA00022490"/>
    </source>
</evidence>
<dbReference type="InterPro" id="IPR029063">
    <property type="entry name" value="SAM-dependent_MTases_sf"/>
</dbReference>
<dbReference type="AlphaFoldDB" id="A0A0F9UUT3"/>
<gene>
    <name evidence="9" type="ORF">LCGC14_0177490</name>
</gene>
<dbReference type="PIRSF" id="PIRSF023956">
    <property type="entry name" value="Thiopurine_S-methyltransferase"/>
    <property type="match status" value="1"/>
</dbReference>
<evidence type="ECO:0000256" key="7">
    <source>
        <dbReference type="ARBA" id="ARBA00022679"/>
    </source>
</evidence>
<proteinExistence type="inferred from homology"/>
<dbReference type="Gene3D" id="3.40.50.150">
    <property type="entry name" value="Vaccinia Virus protein VP39"/>
    <property type="match status" value="1"/>
</dbReference>
<dbReference type="GO" id="GO:0005737">
    <property type="term" value="C:cytoplasm"/>
    <property type="evidence" value="ECO:0007669"/>
    <property type="project" value="UniProtKB-SubCell"/>
</dbReference>
<dbReference type="PANTHER" id="PTHR10259:SF11">
    <property type="entry name" value="THIOPURINE S-METHYLTRANSFERASE"/>
    <property type="match status" value="1"/>
</dbReference>
<accession>A0A0F9UUT3</accession>
<evidence type="ECO:0000256" key="1">
    <source>
        <dbReference type="ARBA" id="ARBA00000903"/>
    </source>
</evidence>
<dbReference type="EC" id="2.1.1.67" evidence="4"/>
<dbReference type="GO" id="GO:0032259">
    <property type="term" value="P:methylation"/>
    <property type="evidence" value="ECO:0007669"/>
    <property type="project" value="UniProtKB-KW"/>
</dbReference>
<protein>
    <recommendedName>
        <fullName evidence="4">thiopurine S-methyltransferase</fullName>
        <ecNumber evidence="4">2.1.1.67</ecNumber>
    </recommendedName>
</protein>
<evidence type="ECO:0000256" key="4">
    <source>
        <dbReference type="ARBA" id="ARBA00011905"/>
    </source>
</evidence>
<organism evidence="9">
    <name type="scientific">marine sediment metagenome</name>
    <dbReference type="NCBI Taxonomy" id="412755"/>
    <lineage>
        <taxon>unclassified sequences</taxon>
        <taxon>metagenomes</taxon>
        <taxon>ecological metagenomes</taxon>
    </lineage>
</organism>
<keyword evidence="8" id="KW-0949">S-adenosyl-L-methionine</keyword>
<evidence type="ECO:0000256" key="3">
    <source>
        <dbReference type="ARBA" id="ARBA00008145"/>
    </source>
</evidence>
<evidence type="ECO:0000313" key="9">
    <source>
        <dbReference type="EMBL" id="KKN95504.1"/>
    </source>
</evidence>
<dbReference type="GO" id="GO:0010038">
    <property type="term" value="P:response to metal ion"/>
    <property type="evidence" value="ECO:0007669"/>
    <property type="project" value="InterPro"/>
</dbReference>
<evidence type="ECO:0000256" key="6">
    <source>
        <dbReference type="ARBA" id="ARBA00022603"/>
    </source>
</evidence>
<dbReference type="FunFam" id="3.40.50.150:FF:000101">
    <property type="entry name" value="Thiopurine S-methyltransferase"/>
    <property type="match status" value="1"/>
</dbReference>
<dbReference type="PANTHER" id="PTHR10259">
    <property type="entry name" value="THIOPURINE S-METHYLTRANSFERASE"/>
    <property type="match status" value="1"/>
</dbReference>
<evidence type="ECO:0000256" key="2">
    <source>
        <dbReference type="ARBA" id="ARBA00004496"/>
    </source>
</evidence>
<dbReference type="PROSITE" id="PS51585">
    <property type="entry name" value="SAM_MT_TPMT"/>
    <property type="match status" value="1"/>
</dbReference>
<sequence length="216" mass="24696">MDVAFWQTRWQRGETGFHKSRVNPLLSRWWPRLQLAPSARVWVPLCGKSLDMLWLREQGHQVQGVELARSALESFIEEQQLKLSWQQQGEFDAAVGEGFELLCGDFFNLAAQQLSEVSAVYDRAALIALPPEMRKSYVQHTRAILPPGWQMLLVTLDYPQDQRAGPPFSVPDQEVRALFSGCRVELLDEQDVLAEHAVFASQGMQTLVERVYRIQS</sequence>
<dbReference type="Pfam" id="PF05724">
    <property type="entry name" value="TPMT"/>
    <property type="match status" value="1"/>
</dbReference>
<keyword evidence="5" id="KW-0963">Cytoplasm</keyword>